<evidence type="ECO:0000313" key="1">
    <source>
        <dbReference type="EMBL" id="MFM0717670.1"/>
    </source>
</evidence>
<protein>
    <recommendedName>
        <fullName evidence="3">Secreted protein</fullName>
    </recommendedName>
</protein>
<dbReference type="Proteomes" id="UP001629392">
    <property type="component" value="Unassembled WGS sequence"/>
</dbReference>
<evidence type="ECO:0000313" key="2">
    <source>
        <dbReference type="Proteomes" id="UP001629392"/>
    </source>
</evidence>
<name>A0ABW9EEZ7_9BURK</name>
<evidence type="ECO:0008006" key="3">
    <source>
        <dbReference type="Google" id="ProtNLM"/>
    </source>
</evidence>
<dbReference type="EMBL" id="JAQQCL010000010">
    <property type="protein sequence ID" value="MFM0717670.1"/>
    <property type="molecule type" value="Genomic_DNA"/>
</dbReference>
<gene>
    <name evidence="1" type="ORF">PQQ73_15150</name>
</gene>
<keyword evidence="2" id="KW-1185">Reference proteome</keyword>
<comment type="caution">
    <text evidence="1">The sequence shown here is derived from an EMBL/GenBank/DDBJ whole genome shotgun (WGS) entry which is preliminary data.</text>
</comment>
<dbReference type="RefSeq" id="WP_408144536.1">
    <property type="nucleotide sequence ID" value="NZ_JAQQCJ010000010.1"/>
</dbReference>
<sequence>MTFFATLIATPHSVAARHHAFVIWIRIRLSPDRVELGRVIVPDPLSHCLCAVCKLREADGDIIVLPEISVY</sequence>
<organism evidence="1 2">
    <name type="scientific">Paraburkholderia strydomiana</name>
    <dbReference type="NCBI Taxonomy" id="1245417"/>
    <lineage>
        <taxon>Bacteria</taxon>
        <taxon>Pseudomonadati</taxon>
        <taxon>Pseudomonadota</taxon>
        <taxon>Betaproteobacteria</taxon>
        <taxon>Burkholderiales</taxon>
        <taxon>Burkholderiaceae</taxon>
        <taxon>Paraburkholderia</taxon>
    </lineage>
</organism>
<proteinExistence type="predicted"/>
<reference evidence="1 2" key="1">
    <citation type="journal article" date="2024" name="Chem. Sci.">
        <title>Discovery of megapolipeptins by genome mining of a Burkholderiales bacteria collection.</title>
        <authorList>
            <person name="Paulo B.S."/>
            <person name="Recchia M.J.J."/>
            <person name="Lee S."/>
            <person name="Fergusson C.H."/>
            <person name="Romanowski S.B."/>
            <person name="Hernandez A."/>
            <person name="Krull N."/>
            <person name="Liu D.Y."/>
            <person name="Cavanagh H."/>
            <person name="Bos A."/>
            <person name="Gray C.A."/>
            <person name="Murphy B.T."/>
            <person name="Linington R.G."/>
            <person name="Eustaquio A.S."/>
        </authorList>
    </citation>
    <scope>NUCLEOTIDE SEQUENCE [LARGE SCALE GENOMIC DNA]</scope>
    <source>
        <strain evidence="1 2">RL17-350-BIC-E</strain>
    </source>
</reference>
<accession>A0ABW9EEZ7</accession>